<dbReference type="HAMAP" id="MF_00172">
    <property type="entry name" value="Meth_synth"/>
    <property type="match status" value="1"/>
</dbReference>
<keyword evidence="6 11" id="KW-0808">Transferase</keyword>
<dbReference type="SUPFAM" id="SSF51726">
    <property type="entry name" value="UROD/MetE-like"/>
    <property type="match status" value="2"/>
</dbReference>
<dbReference type="GO" id="GO:0003871">
    <property type="term" value="F:5-methyltetrahydropteroyltriglutamate-homocysteine S-methyltransferase activity"/>
    <property type="evidence" value="ECO:0007669"/>
    <property type="project" value="UniProtKB-UniRule"/>
</dbReference>
<dbReference type="Proteomes" id="UP000297753">
    <property type="component" value="Unassembled WGS sequence"/>
</dbReference>
<feature type="domain" description="Cobalamin-independent methionine synthase MetE N-terminal" evidence="16">
    <location>
        <begin position="4"/>
        <end position="123"/>
    </location>
</feature>
<organism evidence="17 18">
    <name type="scientific">Vibrio ouci</name>
    <dbReference type="NCBI Taxonomy" id="2499078"/>
    <lineage>
        <taxon>Bacteria</taxon>
        <taxon>Pseudomonadati</taxon>
        <taxon>Pseudomonadota</taxon>
        <taxon>Gammaproteobacteria</taxon>
        <taxon>Vibrionales</taxon>
        <taxon>Vibrionaceae</taxon>
        <taxon>Vibrio</taxon>
    </lineage>
</organism>
<feature type="binding site" evidence="11">
    <location>
        <position position="531"/>
    </location>
    <ligand>
        <name>L-homocysteine</name>
        <dbReference type="ChEBI" id="CHEBI:58199"/>
    </ligand>
</feature>
<feature type="binding site" evidence="13">
    <location>
        <position position="688"/>
    </location>
    <ligand>
        <name>Zn(2+)</name>
        <dbReference type="ChEBI" id="CHEBI:29105"/>
        <label>1</label>
        <note>catalytic</note>
    </ligand>
</feature>
<evidence type="ECO:0000256" key="5">
    <source>
        <dbReference type="ARBA" id="ARBA00022605"/>
    </source>
</evidence>
<accession>A0A4Y8WKL7</accession>
<feature type="binding site" evidence="13">
    <location>
        <position position="690"/>
    </location>
    <ligand>
        <name>Zn(2+)</name>
        <dbReference type="ChEBI" id="CHEBI:29105"/>
        <label>1</label>
        <note>catalytic</note>
    </ligand>
</feature>
<dbReference type="CDD" id="cd03312">
    <property type="entry name" value="CIMS_N_terminal_like"/>
    <property type="match status" value="1"/>
</dbReference>
<evidence type="ECO:0000256" key="9">
    <source>
        <dbReference type="ARBA" id="ARBA00022833"/>
    </source>
</evidence>
<evidence type="ECO:0000259" key="15">
    <source>
        <dbReference type="Pfam" id="PF01717"/>
    </source>
</evidence>
<feature type="binding site" evidence="11">
    <location>
        <begin position="17"/>
        <end position="20"/>
    </location>
    <ligand>
        <name>5-methyltetrahydropteroyltri-L-glutamate</name>
        <dbReference type="ChEBI" id="CHEBI:58207"/>
    </ligand>
</feature>
<feature type="domain" description="Cobalamin-independent methionine synthase MetE N-terminal" evidence="16">
    <location>
        <begin position="151"/>
        <end position="357"/>
    </location>
</feature>
<comment type="function">
    <text evidence="1 11">Catalyzes the transfer of a methyl group from 5-methyltetrahydrofolate to homocysteine resulting in methionine formation.</text>
</comment>
<keyword evidence="8 11" id="KW-0677">Repeat</keyword>
<comment type="caution">
    <text evidence="17">The sequence shown here is derived from an EMBL/GenBank/DDBJ whole genome shotgun (WGS) entry which is preliminary data.</text>
</comment>
<feature type="binding site" evidence="11">
    <location>
        <position position="160"/>
    </location>
    <ligand>
        <name>5-methyltetrahydropteroyltri-L-glutamate</name>
        <dbReference type="ChEBI" id="CHEBI:58207"/>
    </ligand>
</feature>
<evidence type="ECO:0000256" key="4">
    <source>
        <dbReference type="ARBA" id="ARBA00022603"/>
    </source>
</evidence>
<feature type="binding site" evidence="11 12">
    <location>
        <position position="646"/>
    </location>
    <ligand>
        <name>L-methionine</name>
        <dbReference type="ChEBI" id="CHEBI:57844"/>
    </ligand>
</feature>
<protein>
    <recommendedName>
        <fullName evidence="11">5-methyltetrahydropteroyltriglutamate--homocysteine methyltransferase</fullName>
        <ecNumber evidence="11">2.1.1.14</ecNumber>
    </recommendedName>
    <alternativeName>
        <fullName evidence="11">Cobalamin-independent methionine synthase</fullName>
    </alternativeName>
    <alternativeName>
        <fullName evidence="11">Methionine synthase, vitamin-B12 independent isozyme</fullName>
    </alternativeName>
</protein>
<feature type="binding site" evidence="11 12">
    <location>
        <position position="608"/>
    </location>
    <ligand>
        <name>5-methyltetrahydropteroyltri-L-glutamate</name>
        <dbReference type="ChEBI" id="CHEBI:58207"/>
    </ligand>
</feature>
<dbReference type="GO" id="GO:0009086">
    <property type="term" value="P:methionine biosynthetic process"/>
    <property type="evidence" value="ECO:0007669"/>
    <property type="project" value="UniProtKB-UniRule"/>
</dbReference>
<dbReference type="InterPro" id="IPR002629">
    <property type="entry name" value="Met_Synth_C/arc"/>
</dbReference>
<feature type="binding site" evidence="11">
    <location>
        <position position="712"/>
    </location>
    <ligand>
        <name>Zn(2+)</name>
        <dbReference type="ChEBI" id="CHEBI:29105"/>
        <note>catalytic</note>
    </ligand>
</feature>
<dbReference type="Pfam" id="PF08267">
    <property type="entry name" value="Meth_synt_1"/>
    <property type="match status" value="2"/>
</dbReference>
<feature type="binding site" evidence="11 12">
    <location>
        <position position="646"/>
    </location>
    <ligand>
        <name>L-homocysteine</name>
        <dbReference type="ChEBI" id="CHEBI:58199"/>
    </ligand>
</feature>
<comment type="similarity">
    <text evidence="3 11">Belongs to the vitamin-B12 independent methionine synthase family.</text>
</comment>
<dbReference type="GO" id="GO:0008270">
    <property type="term" value="F:zinc ion binding"/>
    <property type="evidence" value="ECO:0007669"/>
    <property type="project" value="InterPro"/>
</dbReference>
<evidence type="ECO:0000256" key="14">
    <source>
        <dbReference type="PIRSR" id="PIRSR000382-3"/>
    </source>
</evidence>
<feature type="binding site" evidence="11 12">
    <location>
        <begin position="478"/>
        <end position="480"/>
    </location>
    <ligand>
        <name>L-homocysteine</name>
        <dbReference type="ChEBI" id="CHEBI:58199"/>
    </ligand>
</feature>
<dbReference type="GO" id="GO:0032259">
    <property type="term" value="P:methylation"/>
    <property type="evidence" value="ECO:0007669"/>
    <property type="project" value="UniProtKB-KW"/>
</dbReference>
<keyword evidence="18" id="KW-1185">Reference proteome</keyword>
<dbReference type="EMBL" id="SATR01000001">
    <property type="protein sequence ID" value="TFH93510.1"/>
    <property type="molecule type" value="Genomic_DNA"/>
</dbReference>
<evidence type="ECO:0000256" key="3">
    <source>
        <dbReference type="ARBA" id="ARBA00009553"/>
    </source>
</evidence>
<evidence type="ECO:0000256" key="10">
    <source>
        <dbReference type="ARBA" id="ARBA00023167"/>
    </source>
</evidence>
<evidence type="ECO:0000256" key="2">
    <source>
        <dbReference type="ARBA" id="ARBA00004681"/>
    </source>
</evidence>
<comment type="pathway">
    <text evidence="2 11">Amino-acid biosynthesis; L-methionine biosynthesis via de novo pathway; L-methionine from L-homocysteine (MetE route): step 1/1.</text>
</comment>
<feature type="binding site" evidence="12">
    <location>
        <position position="165"/>
    </location>
    <ligand>
        <name>5-methyltetrahydropteroyltri-L-glutamate</name>
        <dbReference type="ChEBI" id="CHEBI:58207"/>
    </ligand>
</feature>
<name>A0A4Y8WKL7_9VIBR</name>
<evidence type="ECO:0000256" key="12">
    <source>
        <dbReference type="PIRSR" id="PIRSR000382-1"/>
    </source>
</evidence>
<evidence type="ECO:0000256" key="13">
    <source>
        <dbReference type="PIRSR" id="PIRSR000382-2"/>
    </source>
</evidence>
<feature type="binding site" evidence="11">
    <location>
        <position position="773"/>
    </location>
    <ligand>
        <name>Zn(2+)</name>
        <dbReference type="ChEBI" id="CHEBI:29105"/>
        <note>catalytic</note>
    </ligand>
</feature>
<dbReference type="FunFam" id="3.20.20.210:FF:000002">
    <property type="entry name" value="5-methyltetrahydropteroyltriglutamate--homocysteine methyltransferase"/>
    <property type="match status" value="1"/>
</dbReference>
<dbReference type="OrthoDB" id="244285at2"/>
<feature type="binding site" evidence="12">
    <location>
        <position position="20"/>
    </location>
    <ligand>
        <name>5-methyltetrahydropteroyltri-L-glutamate</name>
        <dbReference type="ChEBI" id="CHEBI:58207"/>
    </ligand>
</feature>
<comment type="cofactor">
    <cofactor evidence="13">
        <name>Zn(2+)</name>
        <dbReference type="ChEBI" id="CHEBI:29105"/>
    </cofactor>
    <text evidence="13">Binds 2 Zn(2+) ions per subunit.</text>
</comment>
<dbReference type="InterPro" id="IPR013215">
    <property type="entry name" value="Cbl-indep_Met_Synth_N"/>
</dbReference>
<keyword evidence="7 11" id="KW-0479">Metal-binding</keyword>
<dbReference type="PANTHER" id="PTHR30519">
    <property type="entry name" value="5-METHYLTETRAHYDROPTEROYLTRIGLUTAMATE--HOMOCYSTEINE METHYLTRANSFERASE"/>
    <property type="match status" value="1"/>
</dbReference>
<evidence type="ECO:0000256" key="6">
    <source>
        <dbReference type="ARBA" id="ARBA00022679"/>
    </source>
</evidence>
<evidence type="ECO:0000256" key="11">
    <source>
        <dbReference type="HAMAP-Rule" id="MF_00172"/>
    </source>
</evidence>
<dbReference type="PIRSF" id="PIRSF000382">
    <property type="entry name" value="MeTrfase_B12_ind"/>
    <property type="match status" value="1"/>
</dbReference>
<proteinExistence type="inferred from homology"/>
<evidence type="ECO:0000256" key="1">
    <source>
        <dbReference type="ARBA" id="ARBA00002777"/>
    </source>
</evidence>
<keyword evidence="5 11" id="KW-0028">Amino-acid biosynthesis</keyword>
<dbReference type="UniPathway" id="UPA00051">
    <property type="reaction ID" value="UER00082"/>
</dbReference>
<feature type="binding site" evidence="11">
    <location>
        <position position="690"/>
    </location>
    <ligand>
        <name>Zn(2+)</name>
        <dbReference type="ChEBI" id="CHEBI:29105"/>
        <note>catalytic</note>
    </ligand>
</feature>
<sequence>MTTKTHILGYPRIGENRELKFTLEKYWRGEVSQAELKSVGSELRNKNWQTQADAGLDFVAAGDFAWYDHVLTTTLLLGHVPKRHQNGFPDLDTLFKVGRGQSQASCDCSGHAASDMTKWFNTNKQHKSGISEDENLNEFVSCLDKPCNKGADAAPSSLSKWFNTNYHYIVPEFSKDDSFEVSWPQLFEEVNEAVKAGHNVKPVLLGPLSYLYLGKEVEEGFDRLSLLPRLLTAYQAILAKLAKQGVEWVQIDEPILALELDKPWLDSFKLAYQVIRSDVKVLLTTYFDSVVDSLDKIVELAVDGLHIDLSASPEQLEQVAAKLPSNWVLSAGVVNGRNVWRADLSAQLELLKPIKEKLGDKLWVASSCSLLHSPVDLNLEPALSDEVQSWFAFAKQKVTEVALLGKALDGSQEAILACDTYSALIQARKTATHVNKPQVQARLNNITQSLTERSAPYAERAAHQNEVLGLPLFPTTTIGSFPQTSEIRVQRSAYRSGKLSEQEYQTALKGHIADAVKRQEALDLDVLVHGEAERNDMVEYFAENLAGFQTTKFGWVQSYGSRCVKPAIVVADIEREKPITVEWSTYAQSLTSKQMKGMLTGPVTILCWTFPREDITRKQIADQLALALRDEVSDLQDAGINIIQIDEPAIREGLPLKKRDHKAYLEWAVDAFKISAASAKPETQIHTHMCYSEFNEIIDSVSALDADVITIETSRSNMELLKAFEEFNYPNEIGPGVYDIHSPNIPTKEWIEGLINKAAEKIPAQRLWVNPDCGLKTRNWQETEASLANMVLAAKQLRKEHTEEA</sequence>
<dbReference type="InterPro" id="IPR038071">
    <property type="entry name" value="UROD/MetE-like_sf"/>
</dbReference>
<reference evidence="17 18" key="1">
    <citation type="submission" date="2019-01" db="EMBL/GenBank/DDBJ databases">
        <title>Vibrio BEI176 sp. nov, a marine bacterium isolated from China: eastern marignal seas.</title>
        <authorList>
            <person name="Li B."/>
        </authorList>
    </citation>
    <scope>NUCLEOTIDE SEQUENCE [LARGE SCALE GENOMIC DNA]</scope>
    <source>
        <strain evidence="17 18">BEI176</strain>
    </source>
</reference>
<feature type="binding site" evidence="11">
    <location>
        <position position="688"/>
    </location>
    <ligand>
        <name>Zn(2+)</name>
        <dbReference type="ChEBI" id="CHEBI:29105"/>
        <note>catalytic</note>
    </ligand>
</feature>
<dbReference type="Pfam" id="PF01717">
    <property type="entry name" value="Meth_synt_2"/>
    <property type="match status" value="1"/>
</dbReference>
<dbReference type="EC" id="2.1.1.14" evidence="11"/>
<feature type="binding site" evidence="11 12">
    <location>
        <position position="531"/>
    </location>
    <ligand>
        <name>L-methionine</name>
        <dbReference type="ChEBI" id="CHEBI:57844"/>
    </ligand>
</feature>
<dbReference type="Gene3D" id="3.20.20.210">
    <property type="match status" value="3"/>
</dbReference>
<gene>
    <name evidence="11" type="primary">metE</name>
    <name evidence="17" type="ORF">ELS82_00700</name>
</gene>
<feature type="active site" description="Proton donor" evidence="11 14">
    <location>
        <position position="741"/>
    </location>
</feature>
<feature type="domain" description="Cobalamin-independent methionine synthase MetE C-terminal/archaeal" evidence="15">
    <location>
        <begin position="473"/>
        <end position="795"/>
    </location>
</feature>
<comment type="catalytic activity">
    <reaction evidence="11">
        <text>5-methyltetrahydropteroyltri-L-glutamate + L-homocysteine = tetrahydropteroyltri-L-glutamate + L-methionine</text>
        <dbReference type="Rhea" id="RHEA:21196"/>
        <dbReference type="ChEBI" id="CHEBI:57844"/>
        <dbReference type="ChEBI" id="CHEBI:58140"/>
        <dbReference type="ChEBI" id="CHEBI:58199"/>
        <dbReference type="ChEBI" id="CHEBI:58207"/>
        <dbReference type="EC" id="2.1.1.14"/>
    </reaction>
</comment>
<evidence type="ECO:0000256" key="7">
    <source>
        <dbReference type="ARBA" id="ARBA00022723"/>
    </source>
</evidence>
<feature type="binding site" evidence="13">
    <location>
        <position position="773"/>
    </location>
    <ligand>
        <name>Zn(2+)</name>
        <dbReference type="ChEBI" id="CHEBI:29105"/>
        <label>1</label>
        <note>catalytic</note>
    </ligand>
</feature>
<dbReference type="NCBIfam" id="TIGR01371">
    <property type="entry name" value="met_syn_B12ind"/>
    <property type="match status" value="1"/>
</dbReference>
<keyword evidence="10 11" id="KW-0486">Methionine biosynthesis</keyword>
<dbReference type="CDD" id="cd03311">
    <property type="entry name" value="CIMS_C_terminal_like"/>
    <property type="match status" value="1"/>
</dbReference>
<feature type="binding site" evidence="11 12">
    <location>
        <begin position="562"/>
        <end position="563"/>
    </location>
    <ligand>
        <name>5-methyltetrahydropteroyltri-L-glutamate</name>
        <dbReference type="ChEBI" id="CHEBI:58207"/>
    </ligand>
</feature>
<dbReference type="InterPro" id="IPR006276">
    <property type="entry name" value="Cobalamin-indep_Met_synthase"/>
</dbReference>
<comment type="cofactor">
    <cofactor evidence="11">
        <name>Zn(2+)</name>
        <dbReference type="ChEBI" id="CHEBI:29105"/>
    </cofactor>
    <text evidence="11">Binds 1 zinc ion per subunit.</text>
</comment>
<dbReference type="NCBIfam" id="NF003556">
    <property type="entry name" value="PRK05222.1"/>
    <property type="match status" value="1"/>
</dbReference>
<feature type="binding site" evidence="11 12">
    <location>
        <begin position="478"/>
        <end position="480"/>
    </location>
    <ligand>
        <name>L-methionine</name>
        <dbReference type="ChEBI" id="CHEBI:57844"/>
    </ligand>
</feature>
<feature type="binding site" evidence="11">
    <location>
        <position position="652"/>
    </location>
    <ligand>
        <name>5-methyltetrahydropteroyltri-L-glutamate</name>
        <dbReference type="ChEBI" id="CHEBI:58207"/>
    </ligand>
</feature>
<keyword evidence="9 11" id="KW-0862">Zinc</keyword>
<evidence type="ECO:0000313" key="17">
    <source>
        <dbReference type="EMBL" id="TFH93510.1"/>
    </source>
</evidence>
<evidence type="ECO:0000313" key="18">
    <source>
        <dbReference type="Proteomes" id="UP000297753"/>
    </source>
</evidence>
<dbReference type="AlphaFoldDB" id="A0A4Y8WKL7"/>
<keyword evidence="4 11" id="KW-0489">Methyltransferase</keyword>
<evidence type="ECO:0000256" key="8">
    <source>
        <dbReference type="ARBA" id="ARBA00022737"/>
    </source>
</evidence>
<evidence type="ECO:0000259" key="16">
    <source>
        <dbReference type="Pfam" id="PF08267"/>
    </source>
</evidence>
<feature type="binding site" evidence="13">
    <location>
        <position position="712"/>
    </location>
    <ligand>
        <name>Zn(2+)</name>
        <dbReference type="ChEBI" id="CHEBI:29105"/>
        <label>1</label>
        <note>catalytic</note>
    </ligand>
</feature>